<accession>A0A485KKC2</accession>
<sequence length="147" mass="15990">MQDETKTHTSSSFHSLTHVEAAVTPETPNAIIKKTERKMGIILALILTLGIGGLLVWRYGINPPVDYQYTEAPPSFNVTACQVCSLQLNQSSIPPWWHVQAIRQAAVVPNMKSGAGNEAITADAPRPRLKQASAFAPSLMTLVIRSI</sequence>
<keyword evidence="1" id="KW-0812">Transmembrane</keyword>
<evidence type="ECO:0000313" key="4">
    <source>
        <dbReference type="Proteomes" id="UP000332933"/>
    </source>
</evidence>
<reference evidence="2" key="2">
    <citation type="submission" date="2019-06" db="EMBL/GenBank/DDBJ databases">
        <title>Genomics analysis of Aphanomyces spp. identifies a new class of oomycete effector associated with host adaptation.</title>
        <authorList>
            <person name="Gaulin E."/>
        </authorList>
    </citation>
    <scope>NUCLEOTIDE SEQUENCE</scope>
    <source>
        <strain evidence="2">CBS 578.67</strain>
    </source>
</reference>
<feature type="transmembrane region" description="Helical" evidence="1">
    <location>
        <begin position="41"/>
        <end position="60"/>
    </location>
</feature>
<keyword evidence="1" id="KW-1133">Transmembrane helix</keyword>
<proteinExistence type="predicted"/>
<evidence type="ECO:0000256" key="1">
    <source>
        <dbReference type="SAM" id="Phobius"/>
    </source>
</evidence>
<evidence type="ECO:0000313" key="3">
    <source>
        <dbReference type="EMBL" id="VFT85332.1"/>
    </source>
</evidence>
<organism evidence="3 4">
    <name type="scientific">Aphanomyces stellatus</name>
    <dbReference type="NCBI Taxonomy" id="120398"/>
    <lineage>
        <taxon>Eukaryota</taxon>
        <taxon>Sar</taxon>
        <taxon>Stramenopiles</taxon>
        <taxon>Oomycota</taxon>
        <taxon>Saprolegniomycetes</taxon>
        <taxon>Saprolegniales</taxon>
        <taxon>Verrucalvaceae</taxon>
        <taxon>Aphanomyces</taxon>
    </lineage>
</organism>
<name>A0A485KKC2_9STRA</name>
<keyword evidence="4" id="KW-1185">Reference proteome</keyword>
<evidence type="ECO:0000313" key="2">
    <source>
        <dbReference type="EMBL" id="KAF0701000.1"/>
    </source>
</evidence>
<dbReference type="Proteomes" id="UP000332933">
    <property type="component" value="Unassembled WGS sequence"/>
</dbReference>
<dbReference type="EMBL" id="CAADRA010005124">
    <property type="protein sequence ID" value="VFT85332.1"/>
    <property type="molecule type" value="Genomic_DNA"/>
</dbReference>
<gene>
    <name evidence="3" type="primary">Aste57867_8446</name>
    <name evidence="2" type="ORF">As57867_008414</name>
    <name evidence="3" type="ORF">ASTE57867_8446</name>
</gene>
<keyword evidence="1" id="KW-0472">Membrane</keyword>
<protein>
    <submittedName>
        <fullName evidence="3">Aste57867_8446 protein</fullName>
    </submittedName>
</protein>
<reference evidence="3 4" key="1">
    <citation type="submission" date="2019-03" db="EMBL/GenBank/DDBJ databases">
        <authorList>
            <person name="Gaulin E."/>
            <person name="Dumas B."/>
        </authorList>
    </citation>
    <scope>NUCLEOTIDE SEQUENCE [LARGE SCALE GENOMIC DNA]</scope>
    <source>
        <strain evidence="3">CBS 568.67</strain>
    </source>
</reference>
<dbReference type="AlphaFoldDB" id="A0A485KKC2"/>
<dbReference type="EMBL" id="VJMH01005103">
    <property type="protein sequence ID" value="KAF0701000.1"/>
    <property type="molecule type" value="Genomic_DNA"/>
</dbReference>